<dbReference type="GO" id="GO:0004365">
    <property type="term" value="F:glyceraldehyde-3-phosphate dehydrogenase (NAD+) (phosphorylating) activity"/>
    <property type="evidence" value="ECO:0007669"/>
    <property type="project" value="TreeGrafter"/>
</dbReference>
<accession>A0A0N7L789</accession>
<protein>
    <submittedName>
        <fullName evidence="4">Glyceraldehyde 3-phosphate dehydrogenase</fullName>
    </submittedName>
</protein>
<dbReference type="RefSeq" id="XP_024582772.1">
    <property type="nucleotide sequence ID" value="XM_024717255.1"/>
</dbReference>
<keyword evidence="5" id="KW-1185">Reference proteome</keyword>
<dbReference type="InterPro" id="IPR020831">
    <property type="entry name" value="GlycerAld/Erythrose_P_DH"/>
</dbReference>
<dbReference type="OrthoDB" id="157785at2759"/>
<evidence type="ECO:0000256" key="2">
    <source>
        <dbReference type="ARBA" id="ARBA00023002"/>
    </source>
</evidence>
<dbReference type="STRING" id="4781.A0A0N7L789"/>
<feature type="domain" description="Glyceraldehyde 3-phosphate dehydrogenase NAD(P) binding" evidence="3">
    <location>
        <begin position="3"/>
        <end position="110"/>
    </location>
</feature>
<dbReference type="InterPro" id="IPR036291">
    <property type="entry name" value="NAD(P)-bd_dom_sf"/>
</dbReference>
<dbReference type="Proteomes" id="UP000054928">
    <property type="component" value="Unassembled WGS sequence"/>
</dbReference>
<dbReference type="GO" id="GO:0051287">
    <property type="term" value="F:NAD binding"/>
    <property type="evidence" value="ECO:0007669"/>
    <property type="project" value="InterPro"/>
</dbReference>
<comment type="similarity">
    <text evidence="1">Belongs to the glyceraldehyde-3-phosphate dehydrogenase family.</text>
</comment>
<dbReference type="InterPro" id="IPR020828">
    <property type="entry name" value="GlycerAld_3-P_DH_NAD(P)-bd"/>
</dbReference>
<dbReference type="Gene3D" id="3.30.360.10">
    <property type="entry name" value="Dihydrodipicolinate Reductase, domain 2"/>
    <property type="match status" value="2"/>
</dbReference>
<dbReference type="Pfam" id="PF00044">
    <property type="entry name" value="Gp_dh_N"/>
    <property type="match status" value="1"/>
</dbReference>
<reference evidence="5" key="1">
    <citation type="submission" date="2014-09" db="EMBL/GenBank/DDBJ databases">
        <authorList>
            <person name="Sharma Rahul"/>
            <person name="Thines Marco"/>
        </authorList>
    </citation>
    <scope>NUCLEOTIDE SEQUENCE [LARGE SCALE GENOMIC DNA]</scope>
</reference>
<dbReference type="GeneID" id="36397861"/>
<dbReference type="Gene3D" id="3.40.50.720">
    <property type="entry name" value="NAD(P)-binding Rossmann-like Domain"/>
    <property type="match status" value="2"/>
</dbReference>
<dbReference type="PANTHER" id="PTHR10836">
    <property type="entry name" value="GLYCERALDEHYDE 3-PHOSPHATE DEHYDROGENASE"/>
    <property type="match status" value="1"/>
</dbReference>
<dbReference type="SUPFAM" id="SSF51735">
    <property type="entry name" value="NAD(P)-binding Rossmann-fold domains"/>
    <property type="match status" value="1"/>
</dbReference>
<sequence length="194" mass="21441">MERAAIENPKTKFVAINEPFMGLEYMAYLFKYDLTHRKFNDSVETKIGNLVITGQVIQVFSARNPSGISWGKAGATYVCESTGVFIAFYVMGMNHKDYDGSAPVVSNASCSKNCLAPLAKVINDKSGVVEEKAKLAWWSWLRPEHRFVVNGRSQDRGQGIDGKLTGIAFRVLTSDVSVMDLTCRQEKGASMEAI</sequence>
<name>A0A0N7L789_PLAHL</name>
<organism evidence="4 5">
    <name type="scientific">Plasmopara halstedii</name>
    <name type="common">Downy mildew of sunflower</name>
    <dbReference type="NCBI Taxonomy" id="4781"/>
    <lineage>
        <taxon>Eukaryota</taxon>
        <taxon>Sar</taxon>
        <taxon>Stramenopiles</taxon>
        <taxon>Oomycota</taxon>
        <taxon>Peronosporomycetes</taxon>
        <taxon>Peronosporales</taxon>
        <taxon>Peronosporaceae</taxon>
        <taxon>Plasmopara</taxon>
    </lineage>
</organism>
<proteinExistence type="inferred from homology"/>
<dbReference type="GO" id="GO:0005829">
    <property type="term" value="C:cytosol"/>
    <property type="evidence" value="ECO:0007669"/>
    <property type="project" value="TreeGrafter"/>
</dbReference>
<dbReference type="AlphaFoldDB" id="A0A0N7L789"/>
<dbReference type="GO" id="GO:0006096">
    <property type="term" value="P:glycolytic process"/>
    <property type="evidence" value="ECO:0007669"/>
    <property type="project" value="TreeGrafter"/>
</dbReference>
<evidence type="ECO:0000259" key="3">
    <source>
        <dbReference type="SMART" id="SM00846"/>
    </source>
</evidence>
<evidence type="ECO:0000256" key="1">
    <source>
        <dbReference type="ARBA" id="ARBA00007406"/>
    </source>
</evidence>
<evidence type="ECO:0000313" key="4">
    <source>
        <dbReference type="EMBL" id="CEG46403.1"/>
    </source>
</evidence>
<dbReference type="SUPFAM" id="SSF55347">
    <property type="entry name" value="Glyceraldehyde-3-phosphate dehydrogenase-like, C-terminal domain"/>
    <property type="match status" value="1"/>
</dbReference>
<dbReference type="EMBL" id="CCYD01002047">
    <property type="protein sequence ID" value="CEG46403.1"/>
    <property type="molecule type" value="Genomic_DNA"/>
</dbReference>
<keyword evidence="2" id="KW-0560">Oxidoreductase</keyword>
<evidence type="ECO:0000313" key="5">
    <source>
        <dbReference type="Proteomes" id="UP000054928"/>
    </source>
</evidence>
<dbReference type="PANTHER" id="PTHR10836:SF76">
    <property type="entry name" value="GLYCERALDEHYDE-3-PHOSPHATE DEHYDROGENASE-RELATED"/>
    <property type="match status" value="1"/>
</dbReference>
<dbReference type="SMART" id="SM00846">
    <property type="entry name" value="Gp_dh_N"/>
    <property type="match status" value="1"/>
</dbReference>